<accession>A0A8X7RJ23</accession>
<organism evidence="2 3">
    <name type="scientific">Brassica carinata</name>
    <name type="common">Ethiopian mustard</name>
    <name type="synonym">Abyssinian cabbage</name>
    <dbReference type="NCBI Taxonomy" id="52824"/>
    <lineage>
        <taxon>Eukaryota</taxon>
        <taxon>Viridiplantae</taxon>
        <taxon>Streptophyta</taxon>
        <taxon>Embryophyta</taxon>
        <taxon>Tracheophyta</taxon>
        <taxon>Spermatophyta</taxon>
        <taxon>Magnoliopsida</taxon>
        <taxon>eudicotyledons</taxon>
        <taxon>Gunneridae</taxon>
        <taxon>Pentapetalae</taxon>
        <taxon>rosids</taxon>
        <taxon>malvids</taxon>
        <taxon>Brassicales</taxon>
        <taxon>Brassicaceae</taxon>
        <taxon>Brassiceae</taxon>
        <taxon>Brassica</taxon>
    </lineage>
</organism>
<sequence>MQRGLDGKSSKTVEAMDKEEEGLEEKEEDEEEHGTPSIHAIPVDRALMKQPSKETLKKIRDISAIEEFGSLKLVLHFPDNT</sequence>
<feature type="compositionally biased region" description="Basic and acidic residues" evidence="1">
    <location>
        <begin position="1"/>
        <end position="16"/>
    </location>
</feature>
<reference evidence="2 3" key="1">
    <citation type="submission" date="2020-02" db="EMBL/GenBank/DDBJ databases">
        <authorList>
            <person name="Ma Q."/>
            <person name="Huang Y."/>
            <person name="Song X."/>
            <person name="Pei D."/>
        </authorList>
    </citation>
    <scope>NUCLEOTIDE SEQUENCE [LARGE SCALE GENOMIC DNA]</scope>
    <source>
        <strain evidence="2">Sxm20200214</strain>
        <tissue evidence="2">Leaf</tissue>
    </source>
</reference>
<dbReference type="AlphaFoldDB" id="A0A8X7RJ23"/>
<proteinExistence type="predicted"/>
<dbReference type="Proteomes" id="UP000886595">
    <property type="component" value="Unassembled WGS sequence"/>
</dbReference>
<protein>
    <submittedName>
        <fullName evidence="2">Uncharacterized protein</fullName>
    </submittedName>
</protein>
<gene>
    <name evidence="2" type="ORF">Bca52824_048800</name>
</gene>
<comment type="caution">
    <text evidence="2">The sequence shown here is derived from an EMBL/GenBank/DDBJ whole genome shotgun (WGS) entry which is preliminary data.</text>
</comment>
<name>A0A8X7RJ23_BRACI</name>
<feature type="compositionally biased region" description="Acidic residues" evidence="1">
    <location>
        <begin position="17"/>
        <end position="32"/>
    </location>
</feature>
<feature type="region of interest" description="Disordered" evidence="1">
    <location>
        <begin position="1"/>
        <end position="49"/>
    </location>
</feature>
<evidence type="ECO:0000313" key="2">
    <source>
        <dbReference type="EMBL" id="KAG2289196.1"/>
    </source>
</evidence>
<evidence type="ECO:0000313" key="3">
    <source>
        <dbReference type="Proteomes" id="UP000886595"/>
    </source>
</evidence>
<keyword evidence="3" id="KW-1185">Reference proteome</keyword>
<evidence type="ECO:0000256" key="1">
    <source>
        <dbReference type="SAM" id="MobiDB-lite"/>
    </source>
</evidence>
<dbReference type="EMBL" id="JAAMPC010000010">
    <property type="protein sequence ID" value="KAG2289196.1"/>
    <property type="molecule type" value="Genomic_DNA"/>
</dbReference>